<evidence type="ECO:0000256" key="4">
    <source>
        <dbReference type="ARBA" id="ARBA00007389"/>
    </source>
</evidence>
<keyword evidence="11" id="KW-1185">Reference proteome</keyword>
<evidence type="ECO:0000256" key="3">
    <source>
        <dbReference type="ARBA" id="ARBA00004892"/>
    </source>
</evidence>
<evidence type="ECO:0000256" key="2">
    <source>
        <dbReference type="ARBA" id="ARBA00002713"/>
    </source>
</evidence>
<dbReference type="PANTHER" id="PTHR30387:SF2">
    <property type="entry name" value="MANNONATE DEHYDRATASE"/>
    <property type="match status" value="1"/>
</dbReference>
<sequence length="392" mass="43894">MLKLEQTWRWYGPNDPVSLADARQAGATGIVTALHHIPNGEIWPIEEIQKRKAEVEAAGLSWSVVESIPVHEDIKRQSGRYETYIEHYKQSMRNLAACDIRIVTYNFMPVVDWTRTDLDYPMPDGSTALRFEKIAFAAFDLYILNRPGAEKDYEPDVREAAKSYLSGKSEAEREKLVRNIIAGLPGATTEGRFSTADFQAILDTYRDITRDKLQAHLIHFLQEIVPIAAAEGIRLAIHPDDPPFSLFGLPRVVSTEADVNTLFSAVNDPANGLCFCTGSFGVRADNDLSGMVDRLGSRIHFIHLRSTKRDAEGNFHEADHLDGDVDMYGVMKALSREQQNREKGIPMRPDHGHRMLDDLKKHSNPGYSAIGRLRGLAELRGLEEAITRANGA</sequence>
<evidence type="ECO:0000256" key="1">
    <source>
        <dbReference type="ARBA" id="ARBA00001794"/>
    </source>
</evidence>
<dbReference type="GO" id="GO:0008927">
    <property type="term" value="F:mannonate dehydratase activity"/>
    <property type="evidence" value="ECO:0007669"/>
    <property type="project" value="UniProtKB-UniRule"/>
</dbReference>
<evidence type="ECO:0000256" key="6">
    <source>
        <dbReference type="ARBA" id="ARBA00023004"/>
    </source>
</evidence>
<dbReference type="EMBL" id="PDUD01000021">
    <property type="protein sequence ID" value="PHN05561.1"/>
    <property type="molecule type" value="Genomic_DNA"/>
</dbReference>
<dbReference type="EC" id="4.2.1.8" evidence="5 9"/>
<organism evidence="10 11">
    <name type="scientific">Flavilitoribacter nigricans (strain ATCC 23147 / DSM 23189 / NBRC 102662 / NCIMB 1420 / SS-2)</name>
    <name type="common">Lewinella nigricans</name>
    <dbReference type="NCBI Taxonomy" id="1122177"/>
    <lineage>
        <taxon>Bacteria</taxon>
        <taxon>Pseudomonadati</taxon>
        <taxon>Bacteroidota</taxon>
        <taxon>Saprospiria</taxon>
        <taxon>Saprospirales</taxon>
        <taxon>Lewinellaceae</taxon>
        <taxon>Flavilitoribacter</taxon>
    </lineage>
</organism>
<dbReference type="Proteomes" id="UP000223913">
    <property type="component" value="Unassembled WGS sequence"/>
</dbReference>
<dbReference type="SUPFAM" id="SSF51658">
    <property type="entry name" value="Xylose isomerase-like"/>
    <property type="match status" value="1"/>
</dbReference>
<keyword evidence="6 9" id="KW-0408">Iron</keyword>
<dbReference type="NCBIfam" id="NF003027">
    <property type="entry name" value="PRK03906.1"/>
    <property type="match status" value="1"/>
</dbReference>
<comment type="caution">
    <text evidence="10">The sequence shown here is derived from an EMBL/GenBank/DDBJ whole genome shotgun (WGS) entry which is preliminary data.</text>
</comment>
<evidence type="ECO:0000313" key="11">
    <source>
        <dbReference type="Proteomes" id="UP000223913"/>
    </source>
</evidence>
<gene>
    <name evidence="9 10" type="primary">uxuA</name>
    <name evidence="10" type="ORF">CRP01_16350</name>
</gene>
<evidence type="ECO:0000256" key="5">
    <source>
        <dbReference type="ARBA" id="ARBA00012927"/>
    </source>
</evidence>
<accession>A0A2D0NAM0</accession>
<reference evidence="10 11" key="1">
    <citation type="submission" date="2017-10" db="EMBL/GenBank/DDBJ databases">
        <title>The draft genome sequence of Lewinella nigricans NBRC 102662.</title>
        <authorList>
            <person name="Wang K."/>
        </authorList>
    </citation>
    <scope>NUCLEOTIDE SEQUENCE [LARGE SCALE GENOMIC DNA]</scope>
    <source>
        <strain evidence="10 11">NBRC 102662</strain>
    </source>
</reference>
<dbReference type="NCBIfam" id="TIGR00695">
    <property type="entry name" value="uxuA"/>
    <property type="match status" value="1"/>
</dbReference>
<evidence type="ECO:0000256" key="7">
    <source>
        <dbReference type="ARBA" id="ARBA00023211"/>
    </source>
</evidence>
<name>A0A2D0NAM0_FLAN2</name>
<dbReference type="InterPro" id="IPR004628">
    <property type="entry name" value="Man_deHydtase"/>
</dbReference>
<dbReference type="Pfam" id="PF03786">
    <property type="entry name" value="UxuA"/>
    <property type="match status" value="1"/>
</dbReference>
<evidence type="ECO:0000256" key="8">
    <source>
        <dbReference type="ARBA" id="ARBA00023239"/>
    </source>
</evidence>
<dbReference type="GO" id="GO:0008198">
    <property type="term" value="F:ferrous iron binding"/>
    <property type="evidence" value="ECO:0007669"/>
    <property type="project" value="TreeGrafter"/>
</dbReference>
<dbReference type="OrthoDB" id="9780250at2"/>
<comment type="pathway">
    <text evidence="3 9">Carbohydrate metabolism; pentose and glucuronate interconversion.</text>
</comment>
<dbReference type="PANTHER" id="PTHR30387">
    <property type="entry name" value="MANNONATE DEHYDRATASE"/>
    <property type="match status" value="1"/>
</dbReference>
<evidence type="ECO:0000256" key="9">
    <source>
        <dbReference type="HAMAP-Rule" id="MF_00106"/>
    </source>
</evidence>
<dbReference type="PIRSF" id="PIRSF016049">
    <property type="entry name" value="Man_dehyd"/>
    <property type="match status" value="1"/>
</dbReference>
<comment type="similarity">
    <text evidence="4 9">Belongs to the mannonate dehydratase family.</text>
</comment>
<proteinExistence type="inferred from homology"/>
<dbReference type="Gene3D" id="3.20.20.150">
    <property type="entry name" value="Divalent-metal-dependent TIM barrel enzymes"/>
    <property type="match status" value="1"/>
</dbReference>
<protein>
    <recommendedName>
        <fullName evidence="5 9">Mannonate dehydratase</fullName>
        <ecNumber evidence="5 9">4.2.1.8</ecNumber>
    </recommendedName>
    <alternativeName>
        <fullName evidence="9">D-mannonate hydro-lyase</fullName>
    </alternativeName>
</protein>
<dbReference type="AlphaFoldDB" id="A0A2D0NAM0"/>
<dbReference type="GO" id="GO:0042840">
    <property type="term" value="P:D-glucuronate catabolic process"/>
    <property type="evidence" value="ECO:0007669"/>
    <property type="project" value="TreeGrafter"/>
</dbReference>
<dbReference type="InterPro" id="IPR036237">
    <property type="entry name" value="Xyl_isomerase-like_sf"/>
</dbReference>
<dbReference type="RefSeq" id="WP_099151138.1">
    <property type="nucleotide sequence ID" value="NZ_PDUD01000021.1"/>
</dbReference>
<comment type="catalytic activity">
    <reaction evidence="1 9">
        <text>D-mannonate = 2-dehydro-3-deoxy-D-gluconate + H2O</text>
        <dbReference type="Rhea" id="RHEA:20097"/>
        <dbReference type="ChEBI" id="CHEBI:15377"/>
        <dbReference type="ChEBI" id="CHEBI:17767"/>
        <dbReference type="ChEBI" id="CHEBI:57990"/>
        <dbReference type="EC" id="4.2.1.8"/>
    </reaction>
</comment>
<keyword evidence="7 9" id="KW-0464">Manganese</keyword>
<dbReference type="GO" id="GO:0030145">
    <property type="term" value="F:manganese ion binding"/>
    <property type="evidence" value="ECO:0007669"/>
    <property type="project" value="TreeGrafter"/>
</dbReference>
<dbReference type="HAMAP" id="MF_00106">
    <property type="entry name" value="UxuA"/>
    <property type="match status" value="1"/>
</dbReference>
<comment type="function">
    <text evidence="2 9">Catalyzes the dehydration of D-mannonate.</text>
</comment>
<evidence type="ECO:0000313" key="10">
    <source>
        <dbReference type="EMBL" id="PHN05561.1"/>
    </source>
</evidence>
<dbReference type="UniPathway" id="UPA00246"/>
<comment type="cofactor">
    <cofactor evidence="9">
        <name>Fe(2+)</name>
        <dbReference type="ChEBI" id="CHEBI:29033"/>
    </cofactor>
    <cofactor evidence="9">
        <name>Mn(2+)</name>
        <dbReference type="ChEBI" id="CHEBI:29035"/>
    </cofactor>
</comment>
<keyword evidence="8 9" id="KW-0456">Lyase</keyword>